<accession>A0A556QJC2</accession>
<dbReference type="OrthoDB" id="9776116at2"/>
<dbReference type="Gene3D" id="3.40.50.410">
    <property type="entry name" value="von Willebrand factor, type A domain"/>
    <property type="match status" value="1"/>
</dbReference>
<dbReference type="AlphaFoldDB" id="A0A556QJC2"/>
<dbReference type="InterPro" id="IPR002881">
    <property type="entry name" value="DUF58"/>
</dbReference>
<evidence type="ECO:0000259" key="1">
    <source>
        <dbReference type="SMART" id="SM00327"/>
    </source>
</evidence>
<organism evidence="2 3">
    <name type="scientific">Rariglobus hedericola</name>
    <dbReference type="NCBI Taxonomy" id="2597822"/>
    <lineage>
        <taxon>Bacteria</taxon>
        <taxon>Pseudomonadati</taxon>
        <taxon>Verrucomicrobiota</taxon>
        <taxon>Opitutia</taxon>
        <taxon>Opitutales</taxon>
        <taxon>Opitutaceae</taxon>
        <taxon>Rariglobus</taxon>
    </lineage>
</organism>
<reference evidence="2 3" key="1">
    <citation type="submission" date="2019-07" db="EMBL/GenBank/DDBJ databases">
        <title>Description of 53C-WASEF.</title>
        <authorList>
            <person name="Pitt A."/>
            <person name="Hahn M.W."/>
        </authorList>
    </citation>
    <scope>NUCLEOTIDE SEQUENCE [LARGE SCALE GENOMIC DNA]</scope>
    <source>
        <strain evidence="2 3">53C-WASEF</strain>
    </source>
</reference>
<comment type="caution">
    <text evidence="2">The sequence shown here is derived from an EMBL/GenBank/DDBJ whole genome shotgun (WGS) entry which is preliminary data.</text>
</comment>
<sequence>MALINRASSGVAPVPPVSPHLMRRIGYAPPPMQPLDMAELAALGTLPLRARRLADALGIGGHTSRRKGSSIEFADYRDYQMGDDLRRVDWRLFARTDRLHIREAHEETPLRVVLLLDVSPSMAYASRKGALSKLDYARALLGALALLVRRQRDACGAGLISDDLGTWLPPSRSPARLRAIWGLLDKPAPGTETSLAHALHTVLEVAPRRCLFIVASDFYEDPTALTPVIQRLRHEHHDMLALQIADPAEVDFNFQDPGVFFDIETGSELLLDPAAAARDYRAKFSAHRTAVSSTARDYGCDALELRTDEPPLDALRACLARRNGQR</sequence>
<dbReference type="SUPFAM" id="SSF53300">
    <property type="entry name" value="vWA-like"/>
    <property type="match status" value="1"/>
</dbReference>
<dbReference type="Proteomes" id="UP000315648">
    <property type="component" value="Unassembled WGS sequence"/>
</dbReference>
<dbReference type="PANTHER" id="PTHR33608:SF7">
    <property type="entry name" value="DUF58 DOMAIN-CONTAINING PROTEIN"/>
    <property type="match status" value="1"/>
</dbReference>
<protein>
    <submittedName>
        <fullName evidence="2">DUF58 domain-containing protein</fullName>
    </submittedName>
</protein>
<keyword evidence="3" id="KW-1185">Reference proteome</keyword>
<evidence type="ECO:0000313" key="3">
    <source>
        <dbReference type="Proteomes" id="UP000315648"/>
    </source>
</evidence>
<proteinExistence type="predicted"/>
<dbReference type="InterPro" id="IPR036465">
    <property type="entry name" value="vWFA_dom_sf"/>
</dbReference>
<dbReference type="Pfam" id="PF01882">
    <property type="entry name" value="DUF58"/>
    <property type="match status" value="1"/>
</dbReference>
<dbReference type="InterPro" id="IPR002035">
    <property type="entry name" value="VWF_A"/>
</dbReference>
<name>A0A556QJC2_9BACT</name>
<dbReference type="PANTHER" id="PTHR33608">
    <property type="entry name" value="BLL2464 PROTEIN"/>
    <property type="match status" value="1"/>
</dbReference>
<dbReference type="EMBL" id="VMBG01000002">
    <property type="protein sequence ID" value="TSJ76729.1"/>
    <property type="molecule type" value="Genomic_DNA"/>
</dbReference>
<gene>
    <name evidence="2" type="ORF">FPL22_11425</name>
</gene>
<dbReference type="RefSeq" id="WP_144230486.1">
    <property type="nucleotide sequence ID" value="NZ_CBCRVV010000009.1"/>
</dbReference>
<evidence type="ECO:0000313" key="2">
    <source>
        <dbReference type="EMBL" id="TSJ76729.1"/>
    </source>
</evidence>
<feature type="domain" description="VWFA" evidence="1">
    <location>
        <begin position="109"/>
        <end position="274"/>
    </location>
</feature>
<dbReference type="SMART" id="SM00327">
    <property type="entry name" value="VWA"/>
    <property type="match status" value="1"/>
</dbReference>